<dbReference type="Proteomes" id="UP001075354">
    <property type="component" value="Unassembled WGS sequence"/>
</dbReference>
<organism evidence="1 2">
    <name type="scientific">Megalurothrips usitatus</name>
    <name type="common">bean blossom thrips</name>
    <dbReference type="NCBI Taxonomy" id="439358"/>
    <lineage>
        <taxon>Eukaryota</taxon>
        <taxon>Metazoa</taxon>
        <taxon>Ecdysozoa</taxon>
        <taxon>Arthropoda</taxon>
        <taxon>Hexapoda</taxon>
        <taxon>Insecta</taxon>
        <taxon>Pterygota</taxon>
        <taxon>Neoptera</taxon>
        <taxon>Paraneoptera</taxon>
        <taxon>Thysanoptera</taxon>
        <taxon>Terebrantia</taxon>
        <taxon>Thripoidea</taxon>
        <taxon>Thripidae</taxon>
        <taxon>Megalurothrips</taxon>
    </lineage>
</organism>
<keyword evidence="2" id="KW-1185">Reference proteome</keyword>
<name>A0AAV7X238_9NEOP</name>
<sequence>MQTRKKRRTFNARYYPLGVPPLDPLFVEQLVLVSPDLATCELNKFDVSGLKDVVCETASFLTTGPRTFNLTFDLLVPQFGLSGTYKMQQGFLGHTKSNDGAFTFNMAQYLVNFVLGGTVHLRAHREK</sequence>
<evidence type="ECO:0000313" key="1">
    <source>
        <dbReference type="EMBL" id="KAJ1519050.1"/>
    </source>
</evidence>
<gene>
    <name evidence="1" type="ORF">ONE63_011293</name>
</gene>
<dbReference type="InterPro" id="IPR038606">
    <property type="entry name" value="To_sf"/>
</dbReference>
<reference evidence="1" key="1">
    <citation type="submission" date="2022-12" db="EMBL/GenBank/DDBJ databases">
        <title>Chromosome-level genome assembly of the bean flower thrips Megalurothrips usitatus.</title>
        <authorList>
            <person name="Ma L."/>
            <person name="Liu Q."/>
            <person name="Li H."/>
            <person name="Cai W."/>
        </authorList>
    </citation>
    <scope>NUCLEOTIDE SEQUENCE</scope>
    <source>
        <strain evidence="1">Cailab_2022a</strain>
    </source>
</reference>
<dbReference type="AlphaFoldDB" id="A0AAV7X238"/>
<accession>A0AAV7X238</accession>
<dbReference type="Gene3D" id="3.15.10.30">
    <property type="entry name" value="Haemolymph juvenile hormone binding protein"/>
    <property type="match status" value="1"/>
</dbReference>
<dbReference type="Pfam" id="PF06585">
    <property type="entry name" value="JHBP"/>
    <property type="match status" value="1"/>
</dbReference>
<proteinExistence type="predicted"/>
<comment type="caution">
    <text evidence="1">The sequence shown here is derived from an EMBL/GenBank/DDBJ whole genome shotgun (WGS) entry which is preliminary data.</text>
</comment>
<dbReference type="EMBL" id="JAPTSV010000786">
    <property type="protein sequence ID" value="KAJ1519050.1"/>
    <property type="molecule type" value="Genomic_DNA"/>
</dbReference>
<evidence type="ECO:0000313" key="2">
    <source>
        <dbReference type="Proteomes" id="UP001075354"/>
    </source>
</evidence>
<protein>
    <submittedName>
        <fullName evidence="1">Uncharacterized protein</fullName>
    </submittedName>
</protein>
<dbReference type="InterPro" id="IPR010562">
    <property type="entry name" value="Haemolymph_juvenile_hormone-bd"/>
</dbReference>